<organism evidence="1 2">
    <name type="scientific">Pseudomassariella vexata</name>
    <dbReference type="NCBI Taxonomy" id="1141098"/>
    <lineage>
        <taxon>Eukaryota</taxon>
        <taxon>Fungi</taxon>
        <taxon>Dikarya</taxon>
        <taxon>Ascomycota</taxon>
        <taxon>Pezizomycotina</taxon>
        <taxon>Sordariomycetes</taxon>
        <taxon>Xylariomycetidae</taxon>
        <taxon>Amphisphaeriales</taxon>
        <taxon>Pseudomassariaceae</taxon>
        <taxon>Pseudomassariella</taxon>
    </lineage>
</organism>
<comment type="caution">
    <text evidence="1">The sequence shown here is derived from an EMBL/GenBank/DDBJ whole genome shotgun (WGS) entry which is preliminary data.</text>
</comment>
<gene>
    <name evidence="1" type="ORF">BCR38DRAFT_488525</name>
</gene>
<sequence length="166" mass="18776">MALRDISRLRTNLSWDSKMCMSSMILPMASIPLLNCLANDVLANITMGMFHLALDKRHHHRVTLDRDLLHHFKPFTINTIGKGLTPNRIVPPKCNAARASARKRIPSPNRWNTTGKLISFEETPGTMVILSKMVKHTICVPFSLKKRSSSTSSRLTRVCWNRVTNA</sequence>
<keyword evidence="2" id="KW-1185">Reference proteome</keyword>
<dbReference type="Proteomes" id="UP000193689">
    <property type="component" value="Unassembled WGS sequence"/>
</dbReference>
<evidence type="ECO:0000313" key="2">
    <source>
        <dbReference type="Proteomes" id="UP000193689"/>
    </source>
</evidence>
<protein>
    <submittedName>
        <fullName evidence="1">Uncharacterized protein</fullName>
    </submittedName>
</protein>
<accession>A0A1Y2DJQ6</accession>
<proteinExistence type="predicted"/>
<evidence type="ECO:0000313" key="1">
    <source>
        <dbReference type="EMBL" id="ORY59493.1"/>
    </source>
</evidence>
<dbReference type="RefSeq" id="XP_040712067.1">
    <property type="nucleotide sequence ID" value="XM_040864283.1"/>
</dbReference>
<dbReference type="GeneID" id="63780495"/>
<name>A0A1Y2DJQ6_9PEZI</name>
<dbReference type="InParanoid" id="A0A1Y2DJQ6"/>
<reference evidence="1 2" key="1">
    <citation type="submission" date="2016-07" db="EMBL/GenBank/DDBJ databases">
        <title>Pervasive Adenine N6-methylation of Active Genes in Fungi.</title>
        <authorList>
            <consortium name="DOE Joint Genome Institute"/>
            <person name="Mondo S.J."/>
            <person name="Dannebaum R.O."/>
            <person name="Kuo R.C."/>
            <person name="Labutti K."/>
            <person name="Haridas S."/>
            <person name="Kuo A."/>
            <person name="Salamov A."/>
            <person name="Ahrendt S.R."/>
            <person name="Lipzen A."/>
            <person name="Sullivan W."/>
            <person name="Andreopoulos W.B."/>
            <person name="Clum A."/>
            <person name="Lindquist E."/>
            <person name="Daum C."/>
            <person name="Ramamoorthy G.K."/>
            <person name="Gryganskyi A."/>
            <person name="Culley D."/>
            <person name="Magnuson J.K."/>
            <person name="James T.Y."/>
            <person name="O'Malley M.A."/>
            <person name="Stajich J.E."/>
            <person name="Spatafora J.W."/>
            <person name="Visel A."/>
            <person name="Grigoriev I.V."/>
        </authorList>
    </citation>
    <scope>NUCLEOTIDE SEQUENCE [LARGE SCALE GENOMIC DNA]</scope>
    <source>
        <strain evidence="1 2">CBS 129021</strain>
    </source>
</reference>
<dbReference type="AlphaFoldDB" id="A0A1Y2DJQ6"/>
<dbReference type="EMBL" id="MCFJ01000013">
    <property type="protein sequence ID" value="ORY59493.1"/>
    <property type="molecule type" value="Genomic_DNA"/>
</dbReference>